<feature type="domain" description="DUF985" evidence="1">
    <location>
        <begin position="4"/>
        <end position="133"/>
    </location>
</feature>
<dbReference type="InterPro" id="IPR039935">
    <property type="entry name" value="YML079W-like"/>
</dbReference>
<evidence type="ECO:0000313" key="2">
    <source>
        <dbReference type="EMBL" id="TDM04699.1"/>
    </source>
</evidence>
<dbReference type="PANTHER" id="PTHR33387:SF3">
    <property type="entry name" value="DUF985 DOMAIN-CONTAINING PROTEIN"/>
    <property type="match status" value="1"/>
</dbReference>
<dbReference type="CDD" id="cd06121">
    <property type="entry name" value="cupin_YML079wp"/>
    <property type="match status" value="1"/>
</dbReference>
<keyword evidence="3" id="KW-1185">Reference proteome</keyword>
<dbReference type="Pfam" id="PF06172">
    <property type="entry name" value="Cupin_5"/>
    <property type="match status" value="1"/>
</dbReference>
<dbReference type="OrthoDB" id="9798288at2"/>
<reference evidence="2 3" key="1">
    <citation type="submission" date="2019-01" db="EMBL/GenBank/DDBJ databases">
        <title>Draft genome sequences of the type strains of six Macrococcus species.</title>
        <authorList>
            <person name="Mazhar S."/>
            <person name="Altermann E."/>
            <person name="Hill C."/>
            <person name="Mcauliffe O."/>
        </authorList>
    </citation>
    <scope>NUCLEOTIDE SEQUENCE [LARGE SCALE GENOMIC DNA]</scope>
    <source>
        <strain evidence="2 3">ATCC 51828</strain>
    </source>
</reference>
<organism evidence="2 3">
    <name type="scientific">Macrococcus carouselicus</name>
    <dbReference type="NCBI Taxonomy" id="69969"/>
    <lineage>
        <taxon>Bacteria</taxon>
        <taxon>Bacillati</taxon>
        <taxon>Bacillota</taxon>
        <taxon>Bacilli</taxon>
        <taxon>Bacillales</taxon>
        <taxon>Staphylococcaceae</taxon>
        <taxon>Macrococcus</taxon>
    </lineage>
</organism>
<dbReference type="Proteomes" id="UP000295280">
    <property type="component" value="Unassembled WGS sequence"/>
</dbReference>
<dbReference type="InterPro" id="IPR009327">
    <property type="entry name" value="Cupin_DUF985"/>
</dbReference>
<dbReference type="EMBL" id="SCWD01000001">
    <property type="protein sequence ID" value="TDM04699.1"/>
    <property type="molecule type" value="Genomic_DNA"/>
</dbReference>
<evidence type="ECO:0000259" key="1">
    <source>
        <dbReference type="Pfam" id="PF06172"/>
    </source>
</evidence>
<proteinExistence type="predicted"/>
<evidence type="ECO:0000313" key="3">
    <source>
        <dbReference type="Proteomes" id="UP000295280"/>
    </source>
</evidence>
<protein>
    <submittedName>
        <fullName evidence="2">Cupin domain-containing protein</fullName>
    </submittedName>
</protein>
<accession>A0A9Q8FSW8</accession>
<dbReference type="Gene3D" id="2.60.120.10">
    <property type="entry name" value="Jelly Rolls"/>
    <property type="match status" value="1"/>
</dbReference>
<name>A0A9Q8FSW8_9STAP</name>
<comment type="caution">
    <text evidence="2">The sequence shown here is derived from an EMBL/GenBank/DDBJ whole genome shotgun (WGS) entry which is preliminary data.</text>
</comment>
<dbReference type="AlphaFoldDB" id="A0A9Q8FSW8"/>
<dbReference type="SUPFAM" id="SSF51182">
    <property type="entry name" value="RmlC-like cupins"/>
    <property type="match status" value="1"/>
</dbReference>
<sequence>MKAQLIERLKLMPHPEGGYYHETYRSKLKDREEKALFSSIYFLLETGNISHFHRIESDELWYFQGGDALTIHMIDAAGSYQTVKLGLDVANGEVPQFLVPKQTIFASSVEGESEWSLVGCMVSPAFTFEEFKLFSQDELLSKYPEHEEVIRKYALSSVERPSE</sequence>
<dbReference type="InterPro" id="IPR014710">
    <property type="entry name" value="RmlC-like_jellyroll"/>
</dbReference>
<gene>
    <name evidence="2" type="ORF">ERX40_00010</name>
</gene>
<dbReference type="PANTHER" id="PTHR33387">
    <property type="entry name" value="RMLC-LIKE JELLY ROLL FOLD PROTEIN"/>
    <property type="match status" value="1"/>
</dbReference>
<dbReference type="InterPro" id="IPR011051">
    <property type="entry name" value="RmlC_Cupin_sf"/>
</dbReference>